<evidence type="ECO:0000313" key="2">
    <source>
        <dbReference type="Proteomes" id="UP000824533"/>
    </source>
</evidence>
<name>A0ACC1DGS2_9NEOP</name>
<accession>A0ACC1DGS2</accession>
<dbReference type="Proteomes" id="UP000824533">
    <property type="component" value="Linkage Group LG02"/>
</dbReference>
<proteinExistence type="predicted"/>
<sequence length="651" mass="71416">MVVRVATDERPFETPSSDESGIGRSDSPSEDTEPEAALVVPPDGGWGWVVVAASFMCNVLVDGIIFSGGSLSKSIKEEFKISEVKVAAVNSLLAGFYLLAGPFVSALANKYGFRIVTIVGALISSAAFAISFYATSVEYLYAVYGILGGIGLCMIYMPAVLTVGFYFEKWRALATGLALCGSGVGTFAIAPLTNELETNFGWRYTILIHAAMLLLCIIFGGMFRPIKPVRVTLADQPEEDDVARRHEEAVEKLNSMLKLHSKLDSGISMPPEMRFTNKVSPHTWMGVANNTRYPTAEEVFRGSNSHLSNSHLGRRSSANASAIKNNLSNKPMFIDVPVAEKDEQEDSNSNIDNTEPLIGSAIKVVPQPTRNHHYRRSHADLIARPLYRDDIFFGASLTRLPQYTSRTSLGYHLAVTHVPTKEDANEEQSGKCRFCPEAVRRALATMLDVSLFRSPTFVILAVSGFFTMLGFFVPYMYVQKRAIKNHVQEDISIWLVSAIGIANIVGRIVCGLVSSMPKISPLWLNNIALSAGGIATMLSGYSYNTVFQFVYCAIFGLAVACFASMRSILVVEYLGLEQLTNSFGLFLLFQGLGALVGSPFAGMLYDYTQNYDISFYVSGGFLLLSAVMCYPVDIISRWEKNRNKYNSSPKV</sequence>
<gene>
    <name evidence="1" type="ORF">K1T71_001160</name>
</gene>
<comment type="caution">
    <text evidence="1">The sequence shown here is derived from an EMBL/GenBank/DDBJ whole genome shotgun (WGS) entry which is preliminary data.</text>
</comment>
<evidence type="ECO:0000313" key="1">
    <source>
        <dbReference type="EMBL" id="KAJ0183184.1"/>
    </source>
</evidence>
<dbReference type="EMBL" id="CM034388">
    <property type="protein sequence ID" value="KAJ0183184.1"/>
    <property type="molecule type" value="Genomic_DNA"/>
</dbReference>
<reference evidence="1 2" key="1">
    <citation type="journal article" date="2021" name="Front. Genet.">
        <title>Chromosome-Level Genome Assembly Reveals Significant Gene Expansion in the Toll and IMD Signaling Pathways of Dendrolimus kikuchii.</title>
        <authorList>
            <person name="Zhou J."/>
            <person name="Wu P."/>
            <person name="Xiong Z."/>
            <person name="Liu N."/>
            <person name="Zhao N."/>
            <person name="Ji M."/>
            <person name="Qiu Y."/>
            <person name="Yang B."/>
        </authorList>
    </citation>
    <scope>NUCLEOTIDE SEQUENCE [LARGE SCALE GENOMIC DNA]</scope>
    <source>
        <strain evidence="1">Ann1</strain>
    </source>
</reference>
<protein>
    <submittedName>
        <fullName evidence="1">Uncharacterized protein</fullName>
    </submittedName>
</protein>
<keyword evidence="2" id="KW-1185">Reference proteome</keyword>
<organism evidence="1 2">
    <name type="scientific">Dendrolimus kikuchii</name>
    <dbReference type="NCBI Taxonomy" id="765133"/>
    <lineage>
        <taxon>Eukaryota</taxon>
        <taxon>Metazoa</taxon>
        <taxon>Ecdysozoa</taxon>
        <taxon>Arthropoda</taxon>
        <taxon>Hexapoda</taxon>
        <taxon>Insecta</taxon>
        <taxon>Pterygota</taxon>
        <taxon>Neoptera</taxon>
        <taxon>Endopterygota</taxon>
        <taxon>Lepidoptera</taxon>
        <taxon>Glossata</taxon>
        <taxon>Ditrysia</taxon>
        <taxon>Bombycoidea</taxon>
        <taxon>Lasiocampidae</taxon>
        <taxon>Dendrolimus</taxon>
    </lineage>
</organism>